<dbReference type="GO" id="GO:0006508">
    <property type="term" value="P:proteolysis"/>
    <property type="evidence" value="ECO:0007669"/>
    <property type="project" value="UniProtKB-KW"/>
</dbReference>
<keyword evidence="10" id="KW-0067">ATP-binding</keyword>
<dbReference type="GO" id="GO:0016887">
    <property type="term" value="F:ATP hydrolysis activity"/>
    <property type="evidence" value="ECO:0007669"/>
    <property type="project" value="InterPro"/>
</dbReference>
<dbReference type="InterPro" id="IPR003960">
    <property type="entry name" value="ATPase_AAA_CS"/>
</dbReference>
<dbReference type="GO" id="GO:0004176">
    <property type="term" value="F:ATP-dependent peptidase activity"/>
    <property type="evidence" value="ECO:0007669"/>
    <property type="project" value="InterPro"/>
</dbReference>
<comment type="cofactor">
    <cofactor evidence="1">
        <name>Zn(2+)</name>
        <dbReference type="ChEBI" id="CHEBI:29105"/>
    </cofactor>
</comment>
<keyword evidence="8" id="KW-0378">Hydrolase</keyword>
<name>A0A6C0H225_9ZZZZ</name>
<dbReference type="InterPro" id="IPR003593">
    <property type="entry name" value="AAA+_ATPase"/>
</dbReference>
<evidence type="ECO:0000256" key="5">
    <source>
        <dbReference type="ARBA" id="ARBA00022692"/>
    </source>
</evidence>
<evidence type="ECO:0000256" key="13">
    <source>
        <dbReference type="ARBA" id="ARBA00023136"/>
    </source>
</evidence>
<dbReference type="InterPro" id="IPR027417">
    <property type="entry name" value="P-loop_NTPase"/>
</dbReference>
<sequence length="606" mass="66976">MILFIILPFILSFANALLPSSKDSIRRISLNQNIIPETSYRSLLSKIKTHDVEKIYFPSNSEVVISENSLLTDDPFLDFSVTQISPQLTKSLVDISIENGVEPVFYKNTAPPPAPIQNIASGVLGFIDNFFIPSIFLFIIINSLRAFFMQRGGNPRNNVFGSFPGSLNIDIKKDKENMIKSNITLQSFAGSPEVFEECTEVVSFLKNETIYKNAGAYIPRGILLDGPPGTGKTLLAKAIASEANANFVSISASEFVELYVGAGASKIRSLFTTARANTPCIIFIDEIDAVGRQRGAGALNPNEEREQTLNQLLAEMDGFADNNGILILAATNRKDILDKALLRPGRFDRTITVPLPDVISRKDILHVHAKNKNFSSAVNFDLLADITSGFSGAQLKNLLNEAAIFAARKGNTIITELDVFNAFDKLIVGLIRKKDSRSDETRWRVAVHEAGHALLCQYFSDCFELKKVSILSTYNGAGGYTLFNERTNATNDGLPNKDFLLKRLAIAFGGRAAESIVFGEDFVSVGASQDISYINQLASQMVNQYHLDNQFFMDITTSSSQYLLNRSDNIVERIITDSYDKAVSSLNRIDIYNLANRLMNENSIVF</sequence>
<keyword evidence="5" id="KW-0812">Transmembrane</keyword>
<keyword evidence="11" id="KW-1133">Transmembrane helix</keyword>
<dbReference type="Gene3D" id="1.20.58.760">
    <property type="entry name" value="Peptidase M41"/>
    <property type="match status" value="1"/>
</dbReference>
<evidence type="ECO:0000256" key="1">
    <source>
        <dbReference type="ARBA" id="ARBA00001947"/>
    </source>
</evidence>
<evidence type="ECO:0000256" key="11">
    <source>
        <dbReference type="ARBA" id="ARBA00022989"/>
    </source>
</evidence>
<comment type="similarity">
    <text evidence="3">In the C-terminal section; belongs to the peptidase M41 family.</text>
</comment>
<evidence type="ECO:0000256" key="9">
    <source>
        <dbReference type="ARBA" id="ARBA00022833"/>
    </source>
</evidence>
<keyword evidence="9" id="KW-0862">Zinc</keyword>
<keyword evidence="7" id="KW-0547">Nucleotide-binding</keyword>
<dbReference type="InterPro" id="IPR037219">
    <property type="entry name" value="Peptidase_M41-like"/>
</dbReference>
<dbReference type="EMBL" id="MN739850">
    <property type="protein sequence ID" value="QHT74430.1"/>
    <property type="molecule type" value="Genomic_DNA"/>
</dbReference>
<dbReference type="SUPFAM" id="SSF52540">
    <property type="entry name" value="P-loop containing nucleoside triphosphate hydrolases"/>
    <property type="match status" value="1"/>
</dbReference>
<dbReference type="GO" id="GO:0004222">
    <property type="term" value="F:metalloendopeptidase activity"/>
    <property type="evidence" value="ECO:0007669"/>
    <property type="project" value="InterPro"/>
</dbReference>
<organism evidence="15">
    <name type="scientific">viral metagenome</name>
    <dbReference type="NCBI Taxonomy" id="1070528"/>
    <lineage>
        <taxon>unclassified sequences</taxon>
        <taxon>metagenomes</taxon>
        <taxon>organismal metagenomes</taxon>
    </lineage>
</organism>
<keyword evidence="13" id="KW-0472">Membrane</keyword>
<dbReference type="PANTHER" id="PTHR23076:SF97">
    <property type="entry name" value="ATP-DEPENDENT ZINC METALLOPROTEASE YME1L1"/>
    <property type="match status" value="1"/>
</dbReference>
<evidence type="ECO:0000256" key="7">
    <source>
        <dbReference type="ARBA" id="ARBA00022741"/>
    </source>
</evidence>
<evidence type="ECO:0000256" key="6">
    <source>
        <dbReference type="ARBA" id="ARBA00022723"/>
    </source>
</evidence>
<evidence type="ECO:0000313" key="15">
    <source>
        <dbReference type="EMBL" id="QHT74430.1"/>
    </source>
</evidence>
<feature type="domain" description="AAA+ ATPase" evidence="14">
    <location>
        <begin position="218"/>
        <end position="357"/>
    </location>
</feature>
<dbReference type="FunFam" id="1.10.8.60:FF:000001">
    <property type="entry name" value="ATP-dependent zinc metalloprotease FtsH"/>
    <property type="match status" value="1"/>
</dbReference>
<evidence type="ECO:0000256" key="2">
    <source>
        <dbReference type="ARBA" id="ARBA00004370"/>
    </source>
</evidence>
<reference evidence="15" key="1">
    <citation type="journal article" date="2020" name="Nature">
        <title>Giant virus diversity and host interactions through global metagenomics.</title>
        <authorList>
            <person name="Schulz F."/>
            <person name="Roux S."/>
            <person name="Paez-Espino D."/>
            <person name="Jungbluth S."/>
            <person name="Walsh D.A."/>
            <person name="Denef V.J."/>
            <person name="McMahon K.D."/>
            <person name="Konstantinidis K.T."/>
            <person name="Eloe-Fadrosh E.A."/>
            <person name="Kyrpides N.C."/>
            <person name="Woyke T."/>
        </authorList>
    </citation>
    <scope>NUCLEOTIDE SEQUENCE</scope>
    <source>
        <strain evidence="15">GVMAG-M-3300023179-59</strain>
    </source>
</reference>
<dbReference type="FunFam" id="3.40.50.300:FF:000001">
    <property type="entry name" value="ATP-dependent zinc metalloprotease FtsH"/>
    <property type="match status" value="1"/>
</dbReference>
<keyword evidence="12" id="KW-0482">Metalloprotease</keyword>
<evidence type="ECO:0000256" key="4">
    <source>
        <dbReference type="ARBA" id="ARBA00022670"/>
    </source>
</evidence>
<dbReference type="InterPro" id="IPR000642">
    <property type="entry name" value="Peptidase_M41"/>
</dbReference>
<proteinExistence type="inferred from homology"/>
<dbReference type="SMART" id="SM00382">
    <property type="entry name" value="AAA"/>
    <property type="match status" value="1"/>
</dbReference>
<keyword evidence="4" id="KW-0645">Protease</keyword>
<evidence type="ECO:0000259" key="14">
    <source>
        <dbReference type="SMART" id="SM00382"/>
    </source>
</evidence>
<dbReference type="PROSITE" id="PS00674">
    <property type="entry name" value="AAA"/>
    <property type="match status" value="1"/>
</dbReference>
<evidence type="ECO:0000256" key="12">
    <source>
        <dbReference type="ARBA" id="ARBA00023049"/>
    </source>
</evidence>
<dbReference type="PANTHER" id="PTHR23076">
    <property type="entry name" value="METALLOPROTEASE M41 FTSH"/>
    <property type="match status" value="1"/>
</dbReference>
<comment type="subcellular location">
    <subcellularLocation>
        <location evidence="2">Membrane</location>
    </subcellularLocation>
</comment>
<evidence type="ECO:0000256" key="10">
    <source>
        <dbReference type="ARBA" id="ARBA00022840"/>
    </source>
</evidence>
<dbReference type="InterPro" id="IPR003959">
    <property type="entry name" value="ATPase_AAA_core"/>
</dbReference>
<protein>
    <recommendedName>
        <fullName evidence="14">AAA+ ATPase domain-containing protein</fullName>
    </recommendedName>
</protein>
<dbReference type="Gene3D" id="3.40.50.300">
    <property type="entry name" value="P-loop containing nucleotide triphosphate hydrolases"/>
    <property type="match status" value="1"/>
</dbReference>
<dbReference type="Pfam" id="PF17862">
    <property type="entry name" value="AAA_lid_3"/>
    <property type="match status" value="1"/>
</dbReference>
<evidence type="ECO:0000256" key="8">
    <source>
        <dbReference type="ARBA" id="ARBA00022801"/>
    </source>
</evidence>
<dbReference type="SUPFAM" id="SSF140990">
    <property type="entry name" value="FtsH protease domain-like"/>
    <property type="match status" value="1"/>
</dbReference>
<dbReference type="GO" id="GO:0005524">
    <property type="term" value="F:ATP binding"/>
    <property type="evidence" value="ECO:0007669"/>
    <property type="project" value="UniProtKB-KW"/>
</dbReference>
<evidence type="ECO:0000256" key="3">
    <source>
        <dbReference type="ARBA" id="ARBA00010044"/>
    </source>
</evidence>
<dbReference type="CDD" id="cd19501">
    <property type="entry name" value="RecA-like_FtsH"/>
    <property type="match status" value="1"/>
</dbReference>
<dbReference type="Gene3D" id="1.10.8.60">
    <property type="match status" value="1"/>
</dbReference>
<dbReference type="Pfam" id="PF01434">
    <property type="entry name" value="Peptidase_M41"/>
    <property type="match status" value="1"/>
</dbReference>
<accession>A0A6C0H225</accession>
<dbReference type="GO" id="GO:0046872">
    <property type="term" value="F:metal ion binding"/>
    <property type="evidence" value="ECO:0007669"/>
    <property type="project" value="UniProtKB-KW"/>
</dbReference>
<keyword evidence="6" id="KW-0479">Metal-binding</keyword>
<dbReference type="GO" id="GO:0016020">
    <property type="term" value="C:membrane"/>
    <property type="evidence" value="ECO:0007669"/>
    <property type="project" value="UniProtKB-SubCell"/>
</dbReference>
<dbReference type="AlphaFoldDB" id="A0A6C0H225"/>
<dbReference type="Pfam" id="PF00004">
    <property type="entry name" value="AAA"/>
    <property type="match status" value="1"/>
</dbReference>
<dbReference type="InterPro" id="IPR041569">
    <property type="entry name" value="AAA_lid_3"/>
</dbReference>